<comment type="caution">
    <text evidence="2">The sequence shown here is derived from an EMBL/GenBank/DDBJ whole genome shotgun (WGS) entry which is preliminary data.</text>
</comment>
<evidence type="ECO:0000259" key="1">
    <source>
        <dbReference type="Pfam" id="PF02698"/>
    </source>
</evidence>
<feature type="domain" description="DUF218" evidence="1">
    <location>
        <begin position="68"/>
        <end position="220"/>
    </location>
</feature>
<dbReference type="InterPro" id="IPR003848">
    <property type="entry name" value="DUF218"/>
</dbReference>
<keyword evidence="3" id="KW-1185">Reference proteome</keyword>
<proteinExistence type="predicted"/>
<accession>A0ABU9G8I2</accession>
<name>A0ABU9G8I2_9GAMM</name>
<evidence type="ECO:0000313" key="2">
    <source>
        <dbReference type="EMBL" id="MEL0614053.1"/>
    </source>
</evidence>
<sequence length="232" mass="25489">MALMPIPLSLIITLIALLLMSTRPKIAKGLLVTAIALLGLTSFDPVANQLIAPLENTYPTFDTQQPVDVIVVLGSAHQSYPNKPAVMQLGRSAIYRLEEGLRILKANPDAQLFVSGFDGHAKIMHDAAIELGTKPSRIVMFPKPKDTEAEANAMTSQLTGKRVALVSEASHLRRALGFFQQAGITATPAPAFRLSDTRTEWRIGASENYKSQRAFYEYLGLAWQWLKTKKAE</sequence>
<gene>
    <name evidence="2" type="ORF">V6242_12940</name>
</gene>
<dbReference type="Pfam" id="PF02698">
    <property type="entry name" value="DUF218"/>
    <property type="match status" value="1"/>
</dbReference>
<dbReference type="CDD" id="cd06259">
    <property type="entry name" value="YdcF-like"/>
    <property type="match status" value="1"/>
</dbReference>
<dbReference type="PANTHER" id="PTHR30336">
    <property type="entry name" value="INNER MEMBRANE PROTEIN, PROBABLE PERMEASE"/>
    <property type="match status" value="1"/>
</dbReference>
<evidence type="ECO:0000313" key="3">
    <source>
        <dbReference type="Proteomes" id="UP001379949"/>
    </source>
</evidence>
<dbReference type="EMBL" id="JBAKAR010000011">
    <property type="protein sequence ID" value="MEL0614053.1"/>
    <property type="molecule type" value="Genomic_DNA"/>
</dbReference>
<reference evidence="2 3" key="1">
    <citation type="submission" date="2024-02" db="EMBL/GenBank/DDBJ databases">
        <title>Bacteria isolated from the canopy kelp, Nereocystis luetkeana.</title>
        <authorList>
            <person name="Pfister C.A."/>
            <person name="Younker I.T."/>
            <person name="Light S.H."/>
        </authorList>
    </citation>
    <scope>NUCLEOTIDE SEQUENCE [LARGE SCALE GENOMIC DNA]</scope>
    <source>
        <strain evidence="2 3">TI.4.07</strain>
    </source>
</reference>
<organism evidence="2 3">
    <name type="scientific">Marinomonas arenicola</name>
    <dbReference type="NCBI Taxonomy" id="569601"/>
    <lineage>
        <taxon>Bacteria</taxon>
        <taxon>Pseudomonadati</taxon>
        <taxon>Pseudomonadota</taxon>
        <taxon>Gammaproteobacteria</taxon>
        <taxon>Oceanospirillales</taxon>
        <taxon>Oceanospirillaceae</taxon>
        <taxon>Marinomonas</taxon>
    </lineage>
</organism>
<dbReference type="RefSeq" id="WP_341567619.1">
    <property type="nucleotide sequence ID" value="NZ_JBAKAR010000011.1"/>
</dbReference>
<dbReference type="InterPro" id="IPR051599">
    <property type="entry name" value="Cell_Envelope_Assoc"/>
</dbReference>
<protein>
    <submittedName>
        <fullName evidence="2">ElyC/SanA/YdcF family protein</fullName>
    </submittedName>
</protein>
<dbReference type="PANTHER" id="PTHR30336:SF4">
    <property type="entry name" value="ENVELOPE BIOGENESIS FACTOR ELYC"/>
    <property type="match status" value="1"/>
</dbReference>
<dbReference type="Proteomes" id="UP001379949">
    <property type="component" value="Unassembled WGS sequence"/>
</dbReference>